<dbReference type="PANTHER" id="PTHR41791">
    <property type="entry name" value="SSL7039 PROTEIN"/>
    <property type="match status" value="1"/>
</dbReference>
<organism evidence="1 2">
    <name type="scientific">Pseudomonas saponiphila</name>
    <dbReference type="NCBI Taxonomy" id="556534"/>
    <lineage>
        <taxon>Bacteria</taxon>
        <taxon>Pseudomonadati</taxon>
        <taxon>Pseudomonadota</taxon>
        <taxon>Gammaproteobacteria</taxon>
        <taxon>Pseudomonadales</taxon>
        <taxon>Pseudomonadaceae</taxon>
        <taxon>Pseudomonas</taxon>
    </lineage>
</organism>
<sequence length="100" mass="11578">MYVFEQTLEFSRWLLHLKDPQGKTRVLARIRAAQLGRFGDCEPLGGGVYEMRIHRGPGYRVYFSRRGTVIYLLLIGGDKSTQRRDIQRARQLAHDLKSEG</sequence>
<dbReference type="AlphaFoldDB" id="A0A1H4WFR0"/>
<gene>
    <name evidence="1" type="ORF">SAMN05216178_5395</name>
</gene>
<proteinExistence type="predicted"/>
<dbReference type="InterPro" id="IPR014056">
    <property type="entry name" value="TypeIITA-like_toxin_pred"/>
</dbReference>
<keyword evidence="2" id="KW-1185">Reference proteome</keyword>
<evidence type="ECO:0000313" key="1">
    <source>
        <dbReference type="EMBL" id="SEC92166.1"/>
    </source>
</evidence>
<dbReference type="NCBIfam" id="TIGR02683">
    <property type="entry name" value="upstrm_HI1419"/>
    <property type="match status" value="1"/>
</dbReference>
<evidence type="ECO:0000313" key="2">
    <source>
        <dbReference type="Proteomes" id="UP000198982"/>
    </source>
</evidence>
<reference evidence="2" key="1">
    <citation type="submission" date="2016-10" db="EMBL/GenBank/DDBJ databases">
        <authorList>
            <person name="Varghese N."/>
            <person name="Submissions S."/>
        </authorList>
    </citation>
    <scope>NUCLEOTIDE SEQUENCE [LARGE SCALE GENOMIC DNA]</scope>
    <source>
        <strain evidence="2">DSM 9751</strain>
    </source>
</reference>
<dbReference type="Proteomes" id="UP000198982">
    <property type="component" value="Unassembled WGS sequence"/>
</dbReference>
<dbReference type="PANTHER" id="PTHR41791:SF1">
    <property type="entry name" value="SSL7039 PROTEIN"/>
    <property type="match status" value="1"/>
</dbReference>
<dbReference type="RefSeq" id="WP_092319210.1">
    <property type="nucleotide sequence ID" value="NZ_FNTJ01000002.1"/>
</dbReference>
<dbReference type="EMBL" id="FNTJ01000002">
    <property type="protein sequence ID" value="SEC92166.1"/>
    <property type="molecule type" value="Genomic_DNA"/>
</dbReference>
<accession>A0A1H4WFR0</accession>
<dbReference type="PIRSF" id="PIRSF028744">
    <property type="entry name" value="Addict_mod_HI1419"/>
    <property type="match status" value="1"/>
</dbReference>
<protein>
    <submittedName>
        <fullName evidence="1">Putative addiction module killer protein</fullName>
    </submittedName>
</protein>
<name>A0A1H4WFR0_9PSED</name>